<comment type="caution">
    <text evidence="3">The sequence shown here is derived from an EMBL/GenBank/DDBJ whole genome shotgun (WGS) entry which is preliminary data.</text>
</comment>
<evidence type="ECO:0000313" key="3">
    <source>
        <dbReference type="EMBL" id="PJZ76782.1"/>
    </source>
</evidence>
<feature type="transmembrane region" description="Helical" evidence="1">
    <location>
        <begin position="21"/>
        <end position="42"/>
    </location>
</feature>
<reference evidence="3 4" key="1">
    <citation type="submission" date="2017-07" db="EMBL/GenBank/DDBJ databases">
        <title>Leptospira spp. isolated from tropical soils.</title>
        <authorList>
            <person name="Thibeaux R."/>
            <person name="Iraola G."/>
            <person name="Ferres I."/>
            <person name="Bierque E."/>
            <person name="Girault D."/>
            <person name="Soupe-Gilbert M.-E."/>
            <person name="Picardeau M."/>
            <person name="Goarant C."/>
        </authorList>
    </citation>
    <scope>NUCLEOTIDE SEQUENCE [LARGE SCALE GENOMIC DNA]</scope>
    <source>
        <strain evidence="3 4">ES4-C-A1</strain>
    </source>
</reference>
<feature type="transmembrane region" description="Helical" evidence="1">
    <location>
        <begin position="170"/>
        <end position="188"/>
    </location>
</feature>
<dbReference type="OrthoDB" id="9767863at2"/>
<dbReference type="InterPro" id="IPR050879">
    <property type="entry name" value="Acyltransferase_3"/>
</dbReference>
<dbReference type="Proteomes" id="UP000231843">
    <property type="component" value="Unassembled WGS sequence"/>
</dbReference>
<evidence type="ECO:0000256" key="1">
    <source>
        <dbReference type="SAM" id="Phobius"/>
    </source>
</evidence>
<proteinExistence type="predicted"/>
<feature type="transmembrane region" description="Helical" evidence="1">
    <location>
        <begin position="228"/>
        <end position="246"/>
    </location>
</feature>
<feature type="transmembrane region" description="Helical" evidence="1">
    <location>
        <begin position="195"/>
        <end position="216"/>
    </location>
</feature>
<accession>A0A2M9ZXK0</accession>
<keyword evidence="4" id="KW-1185">Reference proteome</keyword>
<evidence type="ECO:0000259" key="2">
    <source>
        <dbReference type="Pfam" id="PF01757"/>
    </source>
</evidence>
<dbReference type="InterPro" id="IPR002656">
    <property type="entry name" value="Acyl_transf_3_dom"/>
</dbReference>
<feature type="transmembrane region" description="Helical" evidence="1">
    <location>
        <begin position="288"/>
        <end position="306"/>
    </location>
</feature>
<dbReference type="EMBL" id="NPEA01000006">
    <property type="protein sequence ID" value="PJZ76782.1"/>
    <property type="molecule type" value="Genomic_DNA"/>
</dbReference>
<dbReference type="GO" id="GO:0009103">
    <property type="term" value="P:lipopolysaccharide biosynthetic process"/>
    <property type="evidence" value="ECO:0007669"/>
    <property type="project" value="TreeGrafter"/>
</dbReference>
<feature type="domain" description="Acyltransferase 3" evidence="2">
    <location>
        <begin position="17"/>
        <end position="377"/>
    </location>
</feature>
<protein>
    <recommendedName>
        <fullName evidence="2">Acyltransferase 3 domain-containing protein</fullName>
    </recommendedName>
</protein>
<organism evidence="3 4">
    <name type="scientific">Leptospira neocaledonica</name>
    <dbReference type="NCBI Taxonomy" id="2023192"/>
    <lineage>
        <taxon>Bacteria</taxon>
        <taxon>Pseudomonadati</taxon>
        <taxon>Spirochaetota</taxon>
        <taxon>Spirochaetia</taxon>
        <taxon>Leptospirales</taxon>
        <taxon>Leptospiraceae</taxon>
        <taxon>Leptospira</taxon>
    </lineage>
</organism>
<feature type="transmembrane region" description="Helical" evidence="1">
    <location>
        <begin position="62"/>
        <end position="81"/>
    </location>
</feature>
<feature type="transmembrane region" description="Helical" evidence="1">
    <location>
        <begin position="258"/>
        <end position="276"/>
    </location>
</feature>
<dbReference type="PANTHER" id="PTHR23028">
    <property type="entry name" value="ACETYLTRANSFERASE"/>
    <property type="match status" value="1"/>
</dbReference>
<dbReference type="Pfam" id="PF01757">
    <property type="entry name" value="Acyl_transf_3"/>
    <property type="match status" value="1"/>
</dbReference>
<feature type="transmembrane region" description="Helical" evidence="1">
    <location>
        <begin position="327"/>
        <end position="349"/>
    </location>
</feature>
<sequence>MKKLIAAVFLQKKDEIPELNGIRAMAILMVMIGHLMGGLHALQLPMDTNPYIDYFLGNLDSGVDLFFILSGFLISSGLMIAHNSQSKNILTNFYIKRTLRIFPSYYFFLLFSGWIILGTYYKLSNQPSPNPESLTIYSTLKDRLIFDVFYLSNIFKGALPHTWSLSTEEHFYLVFPFLALFLIFKLNPKNRLSTYILLFVTIALIRNVLIFLSVKFDSLSGLNTLTETLRFDTILVGVIIADLYIYHKDQTENFIRKYFPLLLIISIVILLIGHLGSKKDLIGYEMQYRHILFSLGFGLVIAILLFGNKTILNVFFSLKIWIPIARLSYTIYLWHFITSGIVKVFAPLIKGKVVTYGLVAALFSGWLIFSIIVTLIIFGLIELPFHKLRDKILSKESA</sequence>
<feature type="transmembrane region" description="Helical" evidence="1">
    <location>
        <begin position="355"/>
        <end position="381"/>
    </location>
</feature>
<dbReference type="GO" id="GO:0016747">
    <property type="term" value="F:acyltransferase activity, transferring groups other than amino-acyl groups"/>
    <property type="evidence" value="ECO:0007669"/>
    <property type="project" value="InterPro"/>
</dbReference>
<keyword evidence="1" id="KW-0472">Membrane</keyword>
<dbReference type="AlphaFoldDB" id="A0A2M9ZXK0"/>
<gene>
    <name evidence="3" type="ORF">CH365_12235</name>
</gene>
<keyword evidence="1" id="KW-1133">Transmembrane helix</keyword>
<keyword evidence="1" id="KW-0812">Transmembrane</keyword>
<dbReference type="GO" id="GO:0016020">
    <property type="term" value="C:membrane"/>
    <property type="evidence" value="ECO:0007669"/>
    <property type="project" value="TreeGrafter"/>
</dbReference>
<dbReference type="RefSeq" id="WP_100768850.1">
    <property type="nucleotide sequence ID" value="NZ_NPEA01000006.1"/>
</dbReference>
<evidence type="ECO:0000313" key="4">
    <source>
        <dbReference type="Proteomes" id="UP000231843"/>
    </source>
</evidence>
<feature type="transmembrane region" description="Helical" evidence="1">
    <location>
        <begin position="102"/>
        <end position="121"/>
    </location>
</feature>
<name>A0A2M9ZXK0_9LEPT</name>
<dbReference type="PANTHER" id="PTHR23028:SF53">
    <property type="entry name" value="ACYL_TRANSF_3 DOMAIN-CONTAINING PROTEIN"/>
    <property type="match status" value="1"/>
</dbReference>